<dbReference type="Proteomes" id="UP001589753">
    <property type="component" value="Unassembled WGS sequence"/>
</dbReference>
<reference evidence="1 2" key="1">
    <citation type="submission" date="2024-09" db="EMBL/GenBank/DDBJ databases">
        <authorList>
            <person name="Sun Q."/>
            <person name="Mori K."/>
        </authorList>
    </citation>
    <scope>NUCLEOTIDE SEQUENCE [LARGE SCALE GENOMIC DNA]</scope>
    <source>
        <strain evidence="1 2">JCM 9767</strain>
    </source>
</reference>
<accession>A0ABV5LEW9</accession>
<comment type="caution">
    <text evidence="1">The sequence shown here is derived from an EMBL/GenBank/DDBJ whole genome shotgun (WGS) entry which is preliminary data.</text>
</comment>
<proteinExistence type="predicted"/>
<organism evidence="1 2">
    <name type="scientific">Streptomyces heliomycini</name>
    <dbReference type="NCBI Taxonomy" id="284032"/>
    <lineage>
        <taxon>Bacteria</taxon>
        <taxon>Bacillati</taxon>
        <taxon>Actinomycetota</taxon>
        <taxon>Actinomycetes</taxon>
        <taxon>Kitasatosporales</taxon>
        <taxon>Streptomycetaceae</taxon>
        <taxon>Streptomyces</taxon>
    </lineage>
</organism>
<protein>
    <submittedName>
        <fullName evidence="1">Uncharacterized protein</fullName>
    </submittedName>
</protein>
<keyword evidence="2" id="KW-1185">Reference proteome</keyword>
<dbReference type="RefSeq" id="WP_158717733.1">
    <property type="nucleotide sequence ID" value="NZ_JBHMDI010000086.1"/>
</dbReference>
<sequence>MAGITIEIAPPDDPHWDKAWPVALATGEYLSKVLGMAVTVSDNYGSTHDFQPEGG</sequence>
<name>A0ABV5LEW9_9ACTN</name>
<dbReference type="EMBL" id="JBHMDI010000086">
    <property type="protein sequence ID" value="MFB9350728.1"/>
    <property type="molecule type" value="Genomic_DNA"/>
</dbReference>
<evidence type="ECO:0000313" key="2">
    <source>
        <dbReference type="Proteomes" id="UP001589753"/>
    </source>
</evidence>
<evidence type="ECO:0000313" key="1">
    <source>
        <dbReference type="EMBL" id="MFB9350728.1"/>
    </source>
</evidence>
<gene>
    <name evidence="1" type="ORF">ACFFUA_25380</name>
</gene>